<protein>
    <recommendedName>
        <fullName evidence="2">Myb-like DNA-binding domain-containing protein</fullName>
    </recommendedName>
</protein>
<sequence length="191" mass="21385">MPSDKQNAEFMYAMLKQLDLKYIDWTRIAAENNITNGHAARMRFSRYRAAMEGTKPSPRGEASSSSKDGKARPKGAAGKKKKRKRAKCEGETSGEDDEESVVKKREEGETELEGRPSRGVKVEEGVKEGFGSDEDDVPMRLRVRKAAEPEIKLEVEPEVQPDVKEEEQVKEEGQDNSLLEGIPMVKEETDA</sequence>
<dbReference type="Proteomes" id="UP000572817">
    <property type="component" value="Unassembled WGS sequence"/>
</dbReference>
<feature type="domain" description="Myb-like DNA-binding" evidence="2">
    <location>
        <begin position="4"/>
        <end position="52"/>
    </location>
</feature>
<dbReference type="OrthoDB" id="3944408at2759"/>
<evidence type="ECO:0000313" key="3">
    <source>
        <dbReference type="EMBL" id="KAF4307213.1"/>
    </source>
</evidence>
<keyword evidence="4" id="KW-1185">Reference proteome</keyword>
<accession>A0A8H4N4T0</accession>
<feature type="region of interest" description="Disordered" evidence="1">
    <location>
        <begin position="49"/>
        <end position="140"/>
    </location>
</feature>
<comment type="caution">
    <text evidence="3">The sequence shown here is derived from an EMBL/GenBank/DDBJ whole genome shotgun (WGS) entry which is preliminary data.</text>
</comment>
<feature type="compositionally biased region" description="Basic and acidic residues" evidence="1">
    <location>
        <begin position="100"/>
        <end position="127"/>
    </location>
</feature>
<name>A0A8H4N4T0_9PEZI</name>
<dbReference type="AlphaFoldDB" id="A0A8H4N4T0"/>
<dbReference type="EMBL" id="WWBZ02000033">
    <property type="protein sequence ID" value="KAF4307213.1"/>
    <property type="molecule type" value="Genomic_DNA"/>
</dbReference>
<reference evidence="3" key="1">
    <citation type="submission" date="2020-04" db="EMBL/GenBank/DDBJ databases">
        <title>Genome Assembly and Annotation of Botryosphaeria dothidea sdau 11-99, a Latent Pathogen of Apple Fruit Ring Rot in China.</title>
        <authorList>
            <person name="Yu C."/>
            <person name="Diao Y."/>
            <person name="Lu Q."/>
            <person name="Zhao J."/>
            <person name="Cui S."/>
            <person name="Peng C."/>
            <person name="He B."/>
            <person name="Liu H."/>
        </authorList>
    </citation>
    <scope>NUCLEOTIDE SEQUENCE [LARGE SCALE GENOMIC DNA]</scope>
    <source>
        <strain evidence="3">Sdau11-99</strain>
    </source>
</reference>
<feature type="region of interest" description="Disordered" evidence="1">
    <location>
        <begin position="152"/>
        <end position="191"/>
    </location>
</feature>
<organism evidence="3 4">
    <name type="scientific">Botryosphaeria dothidea</name>
    <dbReference type="NCBI Taxonomy" id="55169"/>
    <lineage>
        <taxon>Eukaryota</taxon>
        <taxon>Fungi</taxon>
        <taxon>Dikarya</taxon>
        <taxon>Ascomycota</taxon>
        <taxon>Pezizomycotina</taxon>
        <taxon>Dothideomycetes</taxon>
        <taxon>Dothideomycetes incertae sedis</taxon>
        <taxon>Botryosphaeriales</taxon>
        <taxon>Botryosphaeriaceae</taxon>
        <taxon>Botryosphaeria</taxon>
    </lineage>
</organism>
<feature type="compositionally biased region" description="Basic residues" evidence="1">
    <location>
        <begin position="77"/>
        <end position="86"/>
    </location>
</feature>
<feature type="compositionally biased region" description="Basic and acidic residues" evidence="1">
    <location>
        <begin position="152"/>
        <end position="173"/>
    </location>
</feature>
<dbReference type="Pfam" id="PF22980">
    <property type="entry name" value="Myb_DNA-bind_8"/>
    <property type="match status" value="1"/>
</dbReference>
<evidence type="ECO:0000256" key="1">
    <source>
        <dbReference type="SAM" id="MobiDB-lite"/>
    </source>
</evidence>
<gene>
    <name evidence="3" type="ORF">GTA08_BOTSDO05052</name>
</gene>
<proteinExistence type="predicted"/>
<evidence type="ECO:0000259" key="2">
    <source>
        <dbReference type="Pfam" id="PF22980"/>
    </source>
</evidence>
<evidence type="ECO:0000313" key="4">
    <source>
        <dbReference type="Proteomes" id="UP000572817"/>
    </source>
</evidence>
<dbReference type="InterPro" id="IPR054505">
    <property type="entry name" value="Myb_DNA-bind_8"/>
</dbReference>